<dbReference type="Pfam" id="PF17862">
    <property type="entry name" value="AAA_lid_3"/>
    <property type="match status" value="1"/>
</dbReference>
<evidence type="ECO:0000256" key="3">
    <source>
        <dbReference type="ARBA" id="ARBA00022840"/>
    </source>
</evidence>
<reference evidence="7" key="1">
    <citation type="journal article" date="2019" name="Nat. Commun.">
        <title>Genome-wide association mapping of date palm fruit traits.</title>
        <authorList>
            <person name="Hazzouri K.M."/>
            <person name="Gros-Balthazard M."/>
            <person name="Flowers J.M."/>
            <person name="Copetti D."/>
            <person name="Lemansour A."/>
            <person name="Lebrun M."/>
            <person name="Masmoudi K."/>
            <person name="Ferrand S."/>
            <person name="Dhar M.I."/>
            <person name="Fresquez Z.A."/>
            <person name="Rosas U."/>
            <person name="Zhang J."/>
            <person name="Talag J."/>
            <person name="Lee S."/>
            <person name="Kudrna D."/>
            <person name="Powell R.F."/>
            <person name="Leitch I.J."/>
            <person name="Krueger R.R."/>
            <person name="Wing R.A."/>
            <person name="Amiri K.M.A."/>
            <person name="Purugganan M.D."/>
        </authorList>
    </citation>
    <scope>NUCLEOTIDE SEQUENCE [LARGE SCALE GENOMIC DNA]</scope>
    <source>
        <strain evidence="7">cv. Khalas</strain>
    </source>
</reference>
<comment type="similarity">
    <text evidence="1 4">Belongs to the AAA ATPase family.</text>
</comment>
<evidence type="ECO:0000256" key="2">
    <source>
        <dbReference type="ARBA" id="ARBA00022741"/>
    </source>
</evidence>
<proteinExistence type="inferred from homology"/>
<reference evidence="8 9" key="2">
    <citation type="submission" date="2025-04" db="UniProtKB">
        <authorList>
            <consortium name="RefSeq"/>
        </authorList>
    </citation>
    <scope>IDENTIFICATION</scope>
    <source>
        <tissue evidence="8 9">Young leaves</tissue>
    </source>
</reference>
<dbReference type="OrthoDB" id="10251136at2759"/>
<feature type="compositionally biased region" description="Polar residues" evidence="5">
    <location>
        <begin position="314"/>
        <end position="330"/>
    </location>
</feature>
<dbReference type="RefSeq" id="XP_026660253.1">
    <property type="nucleotide sequence ID" value="XM_026804452.2"/>
</dbReference>
<accession>A0A8B7C054</accession>
<evidence type="ECO:0000259" key="6">
    <source>
        <dbReference type="SMART" id="SM00382"/>
    </source>
</evidence>
<evidence type="ECO:0000313" key="7">
    <source>
        <dbReference type="Proteomes" id="UP000228380"/>
    </source>
</evidence>
<dbReference type="Gene3D" id="3.40.50.300">
    <property type="entry name" value="P-loop containing nucleotide triphosphate hydrolases"/>
    <property type="match status" value="1"/>
</dbReference>
<dbReference type="AlphaFoldDB" id="A0A8B7C054"/>
<dbReference type="RefSeq" id="XP_026660252.1">
    <property type="nucleotide sequence ID" value="XM_026804451.2"/>
</dbReference>
<dbReference type="InterPro" id="IPR003959">
    <property type="entry name" value="ATPase_AAA_core"/>
</dbReference>
<dbReference type="InterPro" id="IPR003960">
    <property type="entry name" value="ATPase_AAA_CS"/>
</dbReference>
<name>A0A8B7C054_PHODC</name>
<dbReference type="SMART" id="SM00382">
    <property type="entry name" value="AAA"/>
    <property type="match status" value="1"/>
</dbReference>
<evidence type="ECO:0000313" key="10">
    <source>
        <dbReference type="RefSeq" id="XP_026660253.1"/>
    </source>
</evidence>
<dbReference type="FunFam" id="1.10.8.60:FF:000022">
    <property type="entry name" value="Fidgetin like 1"/>
    <property type="match status" value="1"/>
</dbReference>
<dbReference type="InterPro" id="IPR027417">
    <property type="entry name" value="P-loop_NTPase"/>
</dbReference>
<dbReference type="PROSITE" id="PS00674">
    <property type="entry name" value="AAA"/>
    <property type="match status" value="1"/>
</dbReference>
<dbReference type="SUPFAM" id="SSF52540">
    <property type="entry name" value="P-loop containing nucleoside triphosphate hydrolases"/>
    <property type="match status" value="1"/>
</dbReference>
<evidence type="ECO:0000256" key="4">
    <source>
        <dbReference type="RuleBase" id="RU003651"/>
    </source>
</evidence>
<feature type="region of interest" description="Disordered" evidence="5">
    <location>
        <begin position="307"/>
        <end position="331"/>
    </location>
</feature>
<dbReference type="Gene3D" id="1.10.8.60">
    <property type="match status" value="1"/>
</dbReference>
<keyword evidence="2 4" id="KW-0547">Nucleotide-binding</keyword>
<dbReference type="Pfam" id="PF09336">
    <property type="entry name" value="Vps4_C"/>
    <property type="match status" value="1"/>
</dbReference>
<dbReference type="PANTHER" id="PTHR23074">
    <property type="entry name" value="AAA DOMAIN-CONTAINING"/>
    <property type="match status" value="1"/>
</dbReference>
<dbReference type="GeneID" id="103706511"/>
<feature type="domain" description="AAA+ ATPase" evidence="6">
    <location>
        <begin position="454"/>
        <end position="590"/>
    </location>
</feature>
<dbReference type="InterPro" id="IPR003593">
    <property type="entry name" value="AAA+_ATPase"/>
</dbReference>
<keyword evidence="3 4" id="KW-0067">ATP-binding</keyword>
<dbReference type="GO" id="GO:0005524">
    <property type="term" value="F:ATP binding"/>
    <property type="evidence" value="ECO:0007669"/>
    <property type="project" value="UniProtKB-KW"/>
</dbReference>
<evidence type="ECO:0000313" key="8">
    <source>
        <dbReference type="RefSeq" id="XP_008788859.1"/>
    </source>
</evidence>
<sequence>MEDEERGGGGGGAAMGSYWRKEADENLKRMHSLLFGGDLALERGDPAAAHTLALRLLGFLHSRTHTPVDAAFVAPVLAQASSMVAAASRALAPDSDRRAFEQSRRDVGHVFVKRGDVDIEKIKQSKYFRSFLQKSNKSDVDQLINNASSHGNLLALQGSANQEAHQSLKNQQDRQHEKLSIRASKLMTQTKITSIYGSKDMKPNNICNKKLQNSEGSTTQECIDVDNECRSNHNYWKSQGRPSYIQVEEAERPYGMTLKAKRRQTEFTSPICESAKSPSSNEEASMDNYGNGFVTARTKLEMDARQRHGLTGPPNASVSPQSDNNPSGNLRNYGMRYGGSRRGLRGNFVPPIRSSGGNSGNMISSRISGKCDDTLEDSARKCLEMLCGPDGELPEKLRNLEPRLIEHVSNEIMDKDPNVRWDDIAGLEHAKKCVTEMVIWPLLRPDIFRGCRSPGRGLLLFGPPGTGKTMIGKAIAGEAKATFFYISASSLTSKWIGEGEKLVRALFGVASCREPAVIFVDEIDSLLSQRKSDGEHESSRRLKTQFLIEMEGFDSGNEQILLIGATNRPQELDEAARRRLTKRLYIPLPSSEARAWIVRNLLEKDGLFKLSEEDTVAICKLTEGYSGSDMKNLVKEASMGPLREALLQGIEITKLKKEDMRPVTLQDFENALQEVRPSVSLNELGTYEEWNRQFGSLSI</sequence>
<keyword evidence="7" id="KW-1185">Reference proteome</keyword>
<dbReference type="PANTHER" id="PTHR23074:SF17">
    <property type="entry name" value="FIDGETIN-LIKE PROTEIN 1"/>
    <property type="match status" value="1"/>
</dbReference>
<dbReference type="KEGG" id="pda:103706511"/>
<dbReference type="RefSeq" id="XP_008788859.1">
    <property type="nucleotide sequence ID" value="XM_008790637.4"/>
</dbReference>
<dbReference type="InterPro" id="IPR041569">
    <property type="entry name" value="AAA_lid_3"/>
</dbReference>
<protein>
    <submittedName>
        <fullName evidence="8 9">ATPase family AAA domain-containing protein FIGL1</fullName>
    </submittedName>
</protein>
<dbReference type="InterPro" id="IPR056224">
    <property type="entry name" value="FIGL1_N"/>
</dbReference>
<evidence type="ECO:0000313" key="9">
    <source>
        <dbReference type="RefSeq" id="XP_026660252.1"/>
    </source>
</evidence>
<dbReference type="Proteomes" id="UP000228380">
    <property type="component" value="Chromosome 14"/>
</dbReference>
<evidence type="ECO:0000256" key="5">
    <source>
        <dbReference type="SAM" id="MobiDB-lite"/>
    </source>
</evidence>
<dbReference type="GO" id="GO:0016887">
    <property type="term" value="F:ATP hydrolysis activity"/>
    <property type="evidence" value="ECO:0007669"/>
    <property type="project" value="InterPro"/>
</dbReference>
<dbReference type="Pfam" id="PF24347">
    <property type="entry name" value="FIGL1_N"/>
    <property type="match status" value="1"/>
</dbReference>
<dbReference type="InterPro" id="IPR015415">
    <property type="entry name" value="Spast_Vps4_C"/>
</dbReference>
<dbReference type="InterPro" id="IPR050304">
    <property type="entry name" value="MT-severing_AAA_ATPase"/>
</dbReference>
<dbReference type="Pfam" id="PF00004">
    <property type="entry name" value="AAA"/>
    <property type="match status" value="1"/>
</dbReference>
<dbReference type="FunFam" id="3.40.50.300:FF:000093">
    <property type="entry name" value="Fidgetin-like 1"/>
    <property type="match status" value="1"/>
</dbReference>
<evidence type="ECO:0000256" key="1">
    <source>
        <dbReference type="ARBA" id="ARBA00006914"/>
    </source>
</evidence>
<organism evidence="7 8">
    <name type="scientific">Phoenix dactylifera</name>
    <name type="common">Date palm</name>
    <dbReference type="NCBI Taxonomy" id="42345"/>
    <lineage>
        <taxon>Eukaryota</taxon>
        <taxon>Viridiplantae</taxon>
        <taxon>Streptophyta</taxon>
        <taxon>Embryophyta</taxon>
        <taxon>Tracheophyta</taxon>
        <taxon>Spermatophyta</taxon>
        <taxon>Magnoliopsida</taxon>
        <taxon>Liliopsida</taxon>
        <taxon>Arecaceae</taxon>
        <taxon>Coryphoideae</taxon>
        <taxon>Phoeniceae</taxon>
        <taxon>Phoenix</taxon>
    </lineage>
</organism>
<gene>
    <name evidence="8 9 10" type="primary">LOC103706511</name>
</gene>